<evidence type="ECO:0000313" key="2">
    <source>
        <dbReference type="EMBL" id="GEM10197.1"/>
    </source>
</evidence>
<dbReference type="EMBL" id="BJWK01000010">
    <property type="protein sequence ID" value="GEM10197.1"/>
    <property type="molecule type" value="Genomic_DNA"/>
</dbReference>
<sequence>MSEGTQTTTTTTAQRWLLEKYSRSRSLAEGPPAKKRRIGEVAGQASDEHIEWDHYSQPQLALRLETTYAQAPSGSSSSSGGTYYPVQMILSVTFDPLYRDARSFTQSGQGQQPLTLDSLDLTSFSSPSIRAATPSDQLPLKAVYRDAVMGLRYISLVPSSQDASYSTQRRGGIEFKRLQVKFASTEERVRFIDAVKTIVPAKPAVESSSNGDPAHTSPAPRPATAATGNGGASKTPTNQQKRKGGKATQVASVPATATRPLPSHAPTSRPTDRARSPSVARSSKAPARARQAGSVTSARQAPREPTVSTSASTSRLPAPLATILPNLATPTQVDQAAPASPAYKTASLALAALSPDEFEQLLQDALMEDGFGGLVARVKDVLTG</sequence>
<reference evidence="2 3" key="1">
    <citation type="submission" date="2019-07" db="EMBL/GenBank/DDBJ databases">
        <title>Rhodotorula toruloides NBRC10032 genome sequencing.</title>
        <authorList>
            <person name="Shida Y."/>
            <person name="Takaku H."/>
            <person name="Ogasawara W."/>
            <person name="Mori K."/>
        </authorList>
    </citation>
    <scope>NUCLEOTIDE SEQUENCE [LARGE SCALE GENOMIC DNA]</scope>
    <source>
        <strain evidence="2 3">NBRC10032</strain>
    </source>
</reference>
<dbReference type="AlphaFoldDB" id="A0A511KIK5"/>
<dbReference type="Proteomes" id="UP000321518">
    <property type="component" value="Unassembled WGS sequence"/>
</dbReference>
<feature type="compositionally biased region" description="Polar residues" evidence="1">
    <location>
        <begin position="306"/>
        <end position="315"/>
    </location>
</feature>
<evidence type="ECO:0000256" key="1">
    <source>
        <dbReference type="SAM" id="MobiDB-lite"/>
    </source>
</evidence>
<organism evidence="2 3">
    <name type="scientific">Rhodotorula toruloides</name>
    <name type="common">Yeast</name>
    <name type="synonym">Rhodosporidium toruloides</name>
    <dbReference type="NCBI Taxonomy" id="5286"/>
    <lineage>
        <taxon>Eukaryota</taxon>
        <taxon>Fungi</taxon>
        <taxon>Dikarya</taxon>
        <taxon>Basidiomycota</taxon>
        <taxon>Pucciniomycotina</taxon>
        <taxon>Microbotryomycetes</taxon>
        <taxon>Sporidiobolales</taxon>
        <taxon>Sporidiobolaceae</taxon>
        <taxon>Rhodotorula</taxon>
    </lineage>
</organism>
<accession>A0A511KIK5</accession>
<evidence type="ECO:0000313" key="3">
    <source>
        <dbReference type="Proteomes" id="UP000321518"/>
    </source>
</evidence>
<feature type="region of interest" description="Disordered" evidence="1">
    <location>
        <begin position="203"/>
        <end position="318"/>
    </location>
</feature>
<proteinExistence type="predicted"/>
<feature type="compositionally biased region" description="Low complexity" evidence="1">
    <location>
        <begin position="213"/>
        <end position="227"/>
    </location>
</feature>
<name>A0A511KIK5_RHOTO</name>
<gene>
    <name evidence="2" type="ORF">Rt10032_c10g4214</name>
</gene>
<comment type="caution">
    <text evidence="2">The sequence shown here is derived from an EMBL/GenBank/DDBJ whole genome shotgun (WGS) entry which is preliminary data.</text>
</comment>
<feature type="region of interest" description="Disordered" evidence="1">
    <location>
        <begin position="21"/>
        <end position="50"/>
    </location>
</feature>
<protein>
    <submittedName>
        <fullName evidence="2">Proteophosphoglycan 5</fullName>
    </submittedName>
</protein>
<dbReference type="OrthoDB" id="2530060at2759"/>